<dbReference type="InterPro" id="IPR045851">
    <property type="entry name" value="AMP-bd_C_sf"/>
</dbReference>
<dbReference type="Gene3D" id="3.30.300.30">
    <property type="match status" value="1"/>
</dbReference>
<dbReference type="PANTHER" id="PTHR24096">
    <property type="entry name" value="LONG-CHAIN-FATTY-ACID--COA LIGASE"/>
    <property type="match status" value="1"/>
</dbReference>
<feature type="domain" description="AMP-binding enzyme C-terminal" evidence="4">
    <location>
        <begin position="433"/>
        <end position="518"/>
    </location>
</feature>
<dbReference type="PROSITE" id="PS00455">
    <property type="entry name" value="AMP_BINDING"/>
    <property type="match status" value="1"/>
</dbReference>
<gene>
    <name evidence="5" type="ORF">QCA50_014584</name>
</gene>
<dbReference type="EMBL" id="JASBNA010000036">
    <property type="protein sequence ID" value="KAK7682379.1"/>
    <property type="molecule type" value="Genomic_DNA"/>
</dbReference>
<accession>A0AAW0FS46</accession>
<evidence type="ECO:0000259" key="3">
    <source>
        <dbReference type="Pfam" id="PF00501"/>
    </source>
</evidence>
<dbReference type="Gene3D" id="3.40.50.12780">
    <property type="entry name" value="N-terminal domain of ligase-like"/>
    <property type="match status" value="1"/>
</dbReference>
<dbReference type="Gene3D" id="3.40.50.980">
    <property type="match status" value="2"/>
</dbReference>
<dbReference type="GO" id="GO:0016405">
    <property type="term" value="F:CoA-ligase activity"/>
    <property type="evidence" value="ECO:0007669"/>
    <property type="project" value="TreeGrafter"/>
</dbReference>
<dbReference type="PANTHER" id="PTHR24096:SF149">
    <property type="entry name" value="AMP-BINDING DOMAIN-CONTAINING PROTEIN-RELATED"/>
    <property type="match status" value="1"/>
</dbReference>
<keyword evidence="2" id="KW-0436">Ligase</keyword>
<dbReference type="InterPro" id="IPR042099">
    <property type="entry name" value="ANL_N_sf"/>
</dbReference>
<evidence type="ECO:0000259" key="4">
    <source>
        <dbReference type="Pfam" id="PF13193"/>
    </source>
</evidence>
<dbReference type="InterPro" id="IPR020845">
    <property type="entry name" value="AMP-binding_CS"/>
</dbReference>
<evidence type="ECO:0000313" key="5">
    <source>
        <dbReference type="EMBL" id="KAK7682379.1"/>
    </source>
</evidence>
<reference evidence="5 6" key="1">
    <citation type="submission" date="2022-09" db="EMBL/GenBank/DDBJ databases">
        <authorList>
            <person name="Palmer J.M."/>
        </authorList>
    </citation>
    <scope>NUCLEOTIDE SEQUENCE [LARGE SCALE GENOMIC DNA]</scope>
    <source>
        <strain evidence="5 6">DSM 7382</strain>
    </source>
</reference>
<proteinExistence type="inferred from homology"/>
<dbReference type="Pfam" id="PF00501">
    <property type="entry name" value="AMP-binding"/>
    <property type="match status" value="1"/>
</dbReference>
<name>A0AAW0FS46_9APHY</name>
<evidence type="ECO:0000256" key="2">
    <source>
        <dbReference type="ARBA" id="ARBA00022598"/>
    </source>
</evidence>
<dbReference type="Proteomes" id="UP001385951">
    <property type="component" value="Unassembled WGS sequence"/>
</dbReference>
<feature type="domain" description="AMP-dependent synthetase/ligase" evidence="3">
    <location>
        <begin position="76"/>
        <end position="354"/>
    </location>
</feature>
<sequence>MVFKSLYPPLPQYPEANVYELFFNNPDQNALPDYTLYVDAESGRKFQRSEFKQRVHDAMTTFGAPVSNGGLGLSKEKGDIIGIYSSNCIDYPTTIISALSLTVPFVPLSSYSTHFELCHLLRTSKCTVLFVHAGLLQKALSAAKEVGLSEDRIFIIEGQVPGRKSLQDLLDETRKRGIPRELPRPAKKDTLAYLMFSSGTTGLPKAVMVSQGNLWYTVLSQLAVAAEDARVLETPPPQAPLVLLGVLPFHHTYGLISFCIRPMNGWATCVVVPRWKAEVVVKAIEKYRVQVLLLVPSMIHQLVHSGLLQKADTSSLAIINSGAAYLPPKVSDAMQKLARTARLQEGYGLSECARLVRDDGTDADIGEPGELWLGGNSVTLGYYNNPKATKESFVNGWLRTGDRFKTDGKGTFFFVDRAKDTLKVSGAQVSPTEIEQVLLGHPGKLISDASVAGVSGGRTSDELLPRAWVVLSEEGRKKGADAVLKELEKWTNDNLSSYKRLRGGLEVVSEIPKSPTGKVLRRVLQDRYEQKVKAKL</sequence>
<organism evidence="5 6">
    <name type="scientific">Cerrena zonata</name>
    <dbReference type="NCBI Taxonomy" id="2478898"/>
    <lineage>
        <taxon>Eukaryota</taxon>
        <taxon>Fungi</taxon>
        <taxon>Dikarya</taxon>
        <taxon>Basidiomycota</taxon>
        <taxon>Agaricomycotina</taxon>
        <taxon>Agaricomycetes</taxon>
        <taxon>Polyporales</taxon>
        <taxon>Cerrenaceae</taxon>
        <taxon>Cerrena</taxon>
    </lineage>
</organism>
<dbReference type="Pfam" id="PF13193">
    <property type="entry name" value="AMP-binding_C"/>
    <property type="match status" value="1"/>
</dbReference>
<dbReference type="AlphaFoldDB" id="A0AAW0FS46"/>
<dbReference type="SUPFAM" id="SSF56801">
    <property type="entry name" value="Acetyl-CoA synthetase-like"/>
    <property type="match status" value="1"/>
</dbReference>
<evidence type="ECO:0000313" key="6">
    <source>
        <dbReference type="Proteomes" id="UP001385951"/>
    </source>
</evidence>
<dbReference type="InterPro" id="IPR025110">
    <property type="entry name" value="AMP-bd_C"/>
</dbReference>
<dbReference type="InterPro" id="IPR000873">
    <property type="entry name" value="AMP-dep_synth/lig_dom"/>
</dbReference>
<protein>
    <recommendedName>
        <fullName evidence="7">Acetyl-CoA synthetase-like protein</fullName>
    </recommendedName>
</protein>
<evidence type="ECO:0008006" key="7">
    <source>
        <dbReference type="Google" id="ProtNLM"/>
    </source>
</evidence>
<evidence type="ECO:0000256" key="1">
    <source>
        <dbReference type="ARBA" id="ARBA00006432"/>
    </source>
</evidence>
<comment type="similarity">
    <text evidence="1">Belongs to the ATP-dependent AMP-binding enzyme family.</text>
</comment>
<comment type="caution">
    <text evidence="5">The sequence shown here is derived from an EMBL/GenBank/DDBJ whole genome shotgun (WGS) entry which is preliminary data.</text>
</comment>
<keyword evidence="6" id="KW-1185">Reference proteome</keyword>